<evidence type="ECO:0000313" key="2">
    <source>
        <dbReference type="EMBL" id="EFC48928.1"/>
    </source>
</evidence>
<keyword evidence="3" id="KW-1185">Reference proteome</keyword>
<dbReference type="KEGG" id="ngr:NAEGRDRAFT_63068"/>
<dbReference type="RefSeq" id="XP_002681672.1">
    <property type="nucleotide sequence ID" value="XM_002681626.1"/>
</dbReference>
<accession>D2V2P2</accession>
<evidence type="ECO:0000256" key="1">
    <source>
        <dbReference type="SAM" id="Phobius"/>
    </source>
</evidence>
<reference evidence="2 3" key="1">
    <citation type="journal article" date="2010" name="Cell">
        <title>The genome of Naegleria gruberi illuminates early eukaryotic versatility.</title>
        <authorList>
            <person name="Fritz-Laylin L.K."/>
            <person name="Prochnik S.E."/>
            <person name="Ginger M.L."/>
            <person name="Dacks J.B."/>
            <person name="Carpenter M.L."/>
            <person name="Field M.C."/>
            <person name="Kuo A."/>
            <person name="Paredez A."/>
            <person name="Chapman J."/>
            <person name="Pham J."/>
            <person name="Shu S."/>
            <person name="Neupane R."/>
            <person name="Cipriano M."/>
            <person name="Mancuso J."/>
            <person name="Tu H."/>
            <person name="Salamov A."/>
            <person name="Lindquist E."/>
            <person name="Shapiro H."/>
            <person name="Lucas S."/>
            <person name="Grigoriev I.V."/>
            <person name="Cande W.Z."/>
            <person name="Fulton C."/>
            <person name="Rokhsar D.S."/>
            <person name="Dawson S.C."/>
        </authorList>
    </citation>
    <scope>NUCLEOTIDE SEQUENCE [LARGE SCALE GENOMIC DNA]</scope>
    <source>
        <strain evidence="2 3">NEG-M</strain>
    </source>
</reference>
<gene>
    <name evidence="2" type="ORF">NAEGRDRAFT_63068</name>
</gene>
<dbReference type="GeneID" id="8852798"/>
<keyword evidence="1" id="KW-0812">Transmembrane</keyword>
<dbReference type="VEuPathDB" id="AmoebaDB:NAEGRDRAFT_63068"/>
<sequence>MMHNSKTQPFSMMGHTPLSSERRKYRRMEQIIKHLIPFATIKSSSSIEENNYCTTSVNNNRKCENNNQMMEILQFLIRHILVTKRNNKDSINQLNIILQKYIQQTNGDFKKYLPIGIIAGLICANKYNQNNSTISNRFNIVKNIFSNSAGILKDNNIAVTIHHLSMIEILIAISIIVTFSGLTGAVLAQVYEESRVSNALLDLAKLQEGLVLYFTRHGKYPLSLEDLLEGGELNKVPKDPWGTDYLYVPHLDWNRLNRILLTTTTSNSGNNSTSQQQLTYFNEVLKRMETVLITLPGGVTPMSLLAIANEQPFCICVGTKIPRFPSKIDVDVSRERIRYVANLMKMSMERSSVAGSVQSNNQQGVTSIMNQITELNARIKNILNVTRQASGGGE</sequence>
<dbReference type="InParanoid" id="D2V2P2"/>
<dbReference type="Proteomes" id="UP000006671">
    <property type="component" value="Unassembled WGS sequence"/>
</dbReference>
<keyword evidence="1" id="KW-0472">Membrane</keyword>
<evidence type="ECO:0000313" key="3">
    <source>
        <dbReference type="Proteomes" id="UP000006671"/>
    </source>
</evidence>
<proteinExistence type="predicted"/>
<dbReference type="InterPro" id="IPR045584">
    <property type="entry name" value="Pilin-like"/>
</dbReference>
<feature type="transmembrane region" description="Helical" evidence="1">
    <location>
        <begin position="169"/>
        <end position="191"/>
    </location>
</feature>
<name>D2V2P2_NAEGR</name>
<dbReference type="OrthoDB" id="10389853at2759"/>
<keyword evidence="1" id="KW-1133">Transmembrane helix</keyword>
<protein>
    <submittedName>
        <fullName evidence="2">Predicted protein</fullName>
    </submittedName>
</protein>
<dbReference type="EMBL" id="GG738849">
    <property type="protein sequence ID" value="EFC48928.1"/>
    <property type="molecule type" value="Genomic_DNA"/>
</dbReference>
<dbReference type="OMA" id="CENNNQM"/>
<organism evidence="3">
    <name type="scientific">Naegleria gruberi</name>
    <name type="common">Amoeba</name>
    <dbReference type="NCBI Taxonomy" id="5762"/>
    <lineage>
        <taxon>Eukaryota</taxon>
        <taxon>Discoba</taxon>
        <taxon>Heterolobosea</taxon>
        <taxon>Tetramitia</taxon>
        <taxon>Eutetramitia</taxon>
        <taxon>Vahlkampfiidae</taxon>
        <taxon>Naegleria</taxon>
    </lineage>
</organism>
<dbReference type="Gene3D" id="3.30.700.10">
    <property type="entry name" value="Glycoprotein, Type 4 Pilin"/>
    <property type="match status" value="1"/>
</dbReference>
<dbReference type="SUPFAM" id="SSF54523">
    <property type="entry name" value="Pili subunits"/>
    <property type="match status" value="1"/>
</dbReference>
<dbReference type="AlphaFoldDB" id="D2V2P2"/>